<dbReference type="PANTHER" id="PTHR31084">
    <property type="entry name" value="ALPHA-L-FUCOSIDASE 2"/>
    <property type="match status" value="1"/>
</dbReference>
<reference evidence="4" key="1">
    <citation type="journal article" date="2019" name="Int. J. Syst. Evol. Microbiol.">
        <title>The Global Catalogue of Microorganisms (GCM) 10K type strain sequencing project: providing services to taxonomists for standard genome sequencing and annotation.</title>
        <authorList>
            <consortium name="The Broad Institute Genomics Platform"/>
            <consortium name="The Broad Institute Genome Sequencing Center for Infectious Disease"/>
            <person name="Wu L."/>
            <person name="Ma J."/>
        </authorList>
    </citation>
    <scope>NUCLEOTIDE SEQUENCE [LARGE SCALE GENOMIC DNA]</scope>
    <source>
        <strain evidence="4">KACC 11904</strain>
    </source>
</reference>
<dbReference type="Gene3D" id="2.60.40.1180">
    <property type="entry name" value="Golgi alpha-mannosidase II"/>
    <property type="match status" value="1"/>
</dbReference>
<keyword evidence="4" id="KW-1185">Reference proteome</keyword>
<name>A0ABW0KHI3_9BACL</name>
<feature type="domain" description="Glycosyl hydrolase family 95 N-terminal" evidence="1">
    <location>
        <begin position="5"/>
        <end position="273"/>
    </location>
</feature>
<dbReference type="Proteomes" id="UP001596044">
    <property type="component" value="Unassembled WGS sequence"/>
</dbReference>
<dbReference type="InterPro" id="IPR008928">
    <property type="entry name" value="6-hairpin_glycosidase_sf"/>
</dbReference>
<accession>A0ABW0KHI3</accession>
<sequence>MRTVTYDNAPSSWNEALPIGNGHFGGMVFFEEQQLTLALNHYEVYYQKLHRYSKAYQHGGGRDYTRQYGMSFQELKQRAKDLYRNPAEAPIYLYGDALSTSSMHRKYGKPSGGASHYPTGEIILHPGGALTEPDDYSLSLNIEQGAVDLRMEKGEDRLSVRTLIATEADYAIMEIKQAKAGLLQAVSLSVPARRYAETTVTYHQLDATTFYYEGSFYPDGENKAQYGPFTFLVMIKLIGAQGFVEHSAGALRIQLDGAGEEITLMATVVTEMEMERQELLSAALQRMSQAVTRVDAMKAEHQRHWACFFARSSVTIPDKMLEDLWYINLYALACSSGKGGRMAEQSCGLNGLWDIRQPTKWGSMWYWDVNIQAAFWPLYTANHLEIAEAFNDGLLAYVQEAERMADQYYGLDGVAADYPHALYVSIWPWCAQFLWDYYRYSMDHEFLREKAYPVFKRIARFVEGYLRYDAEKGQYDVFPDISPEQGPLTRNSTCSLAAIRYLLRIAARSNELLGEADEDRQRWQEIAAQLASYRVAASPRYGEVLLDSEWAPPGLHLRHPSLLMPIYPIGEIGKWSEAVWKQRAERTLRYAENHTEYGVFQFGWLSCAASRLGDGDMALRLLYEQGIDLSLRSNGLFAEETERWMNYCNITNEPLYHPHMMEASGEIVAAVNEMLLQSYSGVIEVFPAVPTGEPELQRSAGLYEHEVARKVRVYPGWRDCSFRQLLAVGGFEVSAEMKDGQVRWVRIRSMAGGTVRLRHPFSADRVEAVAVWRVDGVEEETGHEALDRRKDEAGLEVGGTHGTIVMAEAESTDESRRSVEGGGVDGTIEAAEVRSADAYRELVKGLGTAGIGCISAGEVLHGVLQTVFYEDDGQVLSFESVKGGEYVICPHPEADSSWPDGWNLEPEKPDTSHSYPRVHEAHTCRRVFLGKNRDTYHYKMLDHFTFDYYAGNTRESRLAAYRLDFGVQEQLQSKNYDKALPRQVHVDGILGQAFRPVTTTNVFTAYTGLGWERGDGLFAADRGGPDELRRDFVGGAEEAVLIVELPKGRYDLLLVTGDSDEPSYTEVDIPGQSAWKPDQPLQAGEFATELLPIAQRKDGYVQIRFRTREGLQWRINVLIINKNYPYL</sequence>
<keyword evidence="3" id="KW-0378">Hydrolase</keyword>
<dbReference type="Gene3D" id="2.60.120.430">
    <property type="entry name" value="Galactose-binding lectin"/>
    <property type="match status" value="1"/>
</dbReference>
<dbReference type="EMBL" id="JBHSMJ010000063">
    <property type="protein sequence ID" value="MFC5452714.1"/>
    <property type="molecule type" value="Genomic_DNA"/>
</dbReference>
<dbReference type="SUPFAM" id="SSF48208">
    <property type="entry name" value="Six-hairpin glycosidases"/>
    <property type="match status" value="1"/>
</dbReference>
<dbReference type="Pfam" id="PF22124">
    <property type="entry name" value="Glyco_hydro_95_cat"/>
    <property type="match status" value="1"/>
</dbReference>
<dbReference type="InterPro" id="IPR054363">
    <property type="entry name" value="GH95_cat"/>
</dbReference>
<dbReference type="Gene3D" id="1.50.10.10">
    <property type="match status" value="1"/>
</dbReference>
<dbReference type="InterPro" id="IPR008979">
    <property type="entry name" value="Galactose-bd-like_sf"/>
</dbReference>
<dbReference type="InterPro" id="IPR012341">
    <property type="entry name" value="6hp_glycosidase-like_sf"/>
</dbReference>
<dbReference type="RefSeq" id="WP_270877831.1">
    <property type="nucleotide sequence ID" value="NZ_JAQFVF010000009.1"/>
</dbReference>
<evidence type="ECO:0000313" key="3">
    <source>
        <dbReference type="EMBL" id="MFC5452714.1"/>
    </source>
</evidence>
<proteinExistence type="predicted"/>
<dbReference type="PANTHER" id="PTHR31084:SF0">
    <property type="entry name" value="ALPHA-L-FUCOSIDASE 2"/>
    <property type="match status" value="1"/>
</dbReference>
<evidence type="ECO:0000313" key="4">
    <source>
        <dbReference type="Proteomes" id="UP001596044"/>
    </source>
</evidence>
<evidence type="ECO:0000259" key="2">
    <source>
        <dbReference type="Pfam" id="PF22124"/>
    </source>
</evidence>
<dbReference type="InterPro" id="IPR027414">
    <property type="entry name" value="GH95_N_dom"/>
</dbReference>
<organism evidence="3 4">
    <name type="scientific">Paenibacillus aestuarii</name>
    <dbReference type="NCBI Taxonomy" id="516965"/>
    <lineage>
        <taxon>Bacteria</taxon>
        <taxon>Bacillati</taxon>
        <taxon>Bacillota</taxon>
        <taxon>Bacilli</taxon>
        <taxon>Bacillales</taxon>
        <taxon>Paenibacillaceae</taxon>
        <taxon>Paenibacillus</taxon>
    </lineage>
</organism>
<dbReference type="InterPro" id="IPR013780">
    <property type="entry name" value="Glyco_hydro_b"/>
</dbReference>
<gene>
    <name evidence="3" type="ORF">ACFPOG_31395</name>
</gene>
<dbReference type="GO" id="GO:0016787">
    <property type="term" value="F:hydrolase activity"/>
    <property type="evidence" value="ECO:0007669"/>
    <property type="project" value="UniProtKB-KW"/>
</dbReference>
<evidence type="ECO:0000259" key="1">
    <source>
        <dbReference type="Pfam" id="PF14498"/>
    </source>
</evidence>
<protein>
    <submittedName>
        <fullName evidence="3">Glycoside hydrolase N-terminal domain-containing protein</fullName>
    </submittedName>
</protein>
<dbReference type="SUPFAM" id="SSF49785">
    <property type="entry name" value="Galactose-binding domain-like"/>
    <property type="match status" value="1"/>
</dbReference>
<feature type="domain" description="Glycosyl hydrolase family 95 catalytic" evidence="2">
    <location>
        <begin position="318"/>
        <end position="675"/>
    </location>
</feature>
<comment type="caution">
    <text evidence="3">The sequence shown here is derived from an EMBL/GenBank/DDBJ whole genome shotgun (WGS) entry which is preliminary data.</text>
</comment>
<dbReference type="Pfam" id="PF14498">
    <property type="entry name" value="Glyco_hyd_65N_2"/>
    <property type="match status" value="1"/>
</dbReference>